<keyword evidence="5" id="KW-1185">Reference proteome</keyword>
<dbReference type="Pfam" id="PF01549">
    <property type="entry name" value="ShK"/>
    <property type="match status" value="1"/>
</dbReference>
<feature type="region of interest" description="Disordered" evidence="2">
    <location>
        <begin position="226"/>
        <end position="249"/>
    </location>
</feature>
<dbReference type="InterPro" id="IPR042307">
    <property type="entry name" value="Reeler_sf"/>
</dbReference>
<dbReference type="CDD" id="cd08544">
    <property type="entry name" value="Reeler"/>
    <property type="match status" value="1"/>
</dbReference>
<evidence type="ECO:0000256" key="2">
    <source>
        <dbReference type="SAM" id="MobiDB-lite"/>
    </source>
</evidence>
<dbReference type="PROSITE" id="PS51670">
    <property type="entry name" value="SHKT"/>
    <property type="match status" value="1"/>
</dbReference>
<evidence type="ECO:0000259" key="4">
    <source>
        <dbReference type="PROSITE" id="PS51670"/>
    </source>
</evidence>
<feature type="chain" id="PRO_5041967241" description="ShKT domain-containing protein" evidence="3">
    <location>
        <begin position="18"/>
        <end position="439"/>
    </location>
</feature>
<dbReference type="SMART" id="SM00254">
    <property type="entry name" value="ShKT"/>
    <property type="match status" value="1"/>
</dbReference>
<dbReference type="PANTHER" id="PTHR45828:SF42">
    <property type="entry name" value="DEFENSE PROTEIN L(2)34FC"/>
    <property type="match status" value="1"/>
</dbReference>
<dbReference type="InterPro" id="IPR002861">
    <property type="entry name" value="Reeler_dom"/>
</dbReference>
<dbReference type="InterPro" id="IPR003582">
    <property type="entry name" value="ShKT_dom"/>
</dbReference>
<dbReference type="Pfam" id="PF02014">
    <property type="entry name" value="Reeler"/>
    <property type="match status" value="1"/>
</dbReference>
<proteinExistence type="predicted"/>
<dbReference type="Gene3D" id="2.60.40.4060">
    <property type="entry name" value="Reeler domain"/>
    <property type="match status" value="1"/>
</dbReference>
<accession>A0AAF3F7D6</accession>
<dbReference type="InterPro" id="IPR051237">
    <property type="entry name" value="Ferric-chelate_Red/DefProt"/>
</dbReference>
<organism evidence="5 6">
    <name type="scientific">Mesorhabditis belari</name>
    <dbReference type="NCBI Taxonomy" id="2138241"/>
    <lineage>
        <taxon>Eukaryota</taxon>
        <taxon>Metazoa</taxon>
        <taxon>Ecdysozoa</taxon>
        <taxon>Nematoda</taxon>
        <taxon>Chromadorea</taxon>
        <taxon>Rhabditida</taxon>
        <taxon>Rhabditina</taxon>
        <taxon>Rhabditomorpha</taxon>
        <taxon>Rhabditoidea</taxon>
        <taxon>Rhabditidae</taxon>
        <taxon>Mesorhabditinae</taxon>
        <taxon>Mesorhabditis</taxon>
    </lineage>
</organism>
<dbReference type="AlphaFoldDB" id="A0AAF3F7D6"/>
<evidence type="ECO:0000256" key="3">
    <source>
        <dbReference type="SAM" id="SignalP"/>
    </source>
</evidence>
<name>A0AAF3F7D6_9BILA</name>
<sequence>MRIRLFLQFAFFSLVYSWPDGAPCVHAAFESMNPLEAVEHQGGLQLNEPPYEIAVDQSCYWANQPVGLTVQGKNLTIKFKGFAVQPYEWRNGRTLGRIGQFIRLDDNGSWQQQCFRRKKHIKLWWKSDDDLRTVQFVATVVEHIRKFWVKSVISVPIPPCRQSRRTENWFAPMPTAPPPVKAFKQETHRVFGKGGFQDAPFRPNKGQQQNSFGQGTTVSFFVEEAITQPPPPPPTTTTTTQPTTTTRRSTTAEPIRFFVTTTRKIVPNRPEQRFELVDGDSERDREEVLQPVRPRPRLPSRPQRPFKNRPETNTFVPVTQAPTFESTIRSTSQRFFVPESFIRQQQQAEAIRRRILAQQQEQIRQQLIQRQFQQQLSQQLLSQQQLSQQQLSQQPIVNNAVVCADFDSRCPAWIGHCPFNSFVTQRCPLSCGLCRFRIQ</sequence>
<evidence type="ECO:0000256" key="1">
    <source>
        <dbReference type="PROSITE-ProRule" id="PRU01005"/>
    </source>
</evidence>
<evidence type="ECO:0000313" key="6">
    <source>
        <dbReference type="WBParaSite" id="MBELARI_LOCUS2839.1"/>
    </source>
</evidence>
<feature type="compositionally biased region" description="Basic and acidic residues" evidence="2">
    <location>
        <begin position="270"/>
        <end position="288"/>
    </location>
</feature>
<evidence type="ECO:0000313" key="5">
    <source>
        <dbReference type="Proteomes" id="UP000887575"/>
    </source>
</evidence>
<dbReference type="Proteomes" id="UP000887575">
    <property type="component" value="Unassembled WGS sequence"/>
</dbReference>
<feature type="region of interest" description="Disordered" evidence="2">
    <location>
        <begin position="270"/>
        <end position="314"/>
    </location>
</feature>
<dbReference type="WBParaSite" id="MBELARI_LOCUS2839.1">
    <property type="protein sequence ID" value="MBELARI_LOCUS2839.1"/>
    <property type="gene ID" value="MBELARI_LOCUS2839"/>
</dbReference>
<comment type="caution">
    <text evidence="1">Lacks conserved residue(s) required for the propagation of feature annotation.</text>
</comment>
<reference evidence="6" key="1">
    <citation type="submission" date="2024-02" db="UniProtKB">
        <authorList>
            <consortium name="WormBaseParasite"/>
        </authorList>
    </citation>
    <scope>IDENTIFICATION</scope>
</reference>
<feature type="domain" description="ShKT" evidence="4">
    <location>
        <begin position="403"/>
        <end position="434"/>
    </location>
</feature>
<dbReference type="PANTHER" id="PTHR45828">
    <property type="entry name" value="CYTOCHROME B561/FERRIC REDUCTASE TRANSMEMBRANE"/>
    <property type="match status" value="1"/>
</dbReference>
<feature type="signal peptide" evidence="3">
    <location>
        <begin position="1"/>
        <end position="17"/>
    </location>
</feature>
<dbReference type="GO" id="GO:0016020">
    <property type="term" value="C:membrane"/>
    <property type="evidence" value="ECO:0007669"/>
    <property type="project" value="TreeGrafter"/>
</dbReference>
<keyword evidence="3" id="KW-0732">Signal</keyword>
<feature type="compositionally biased region" description="Low complexity" evidence="2">
    <location>
        <begin position="236"/>
        <end position="249"/>
    </location>
</feature>
<protein>
    <recommendedName>
        <fullName evidence="4">ShKT domain-containing protein</fullName>
    </recommendedName>
</protein>